<reference evidence="1" key="1">
    <citation type="submission" date="2023-03" db="EMBL/GenBank/DDBJ databases">
        <authorList>
            <person name="Steffen K."/>
            <person name="Cardenas P."/>
        </authorList>
    </citation>
    <scope>NUCLEOTIDE SEQUENCE</scope>
</reference>
<proteinExistence type="predicted"/>
<dbReference type="Proteomes" id="UP001174909">
    <property type="component" value="Unassembled WGS sequence"/>
</dbReference>
<name>A0AA35WFT8_GEOBA</name>
<protein>
    <recommendedName>
        <fullName evidence="3">LTD domain-containing protein</fullName>
    </recommendedName>
</protein>
<keyword evidence="2" id="KW-1185">Reference proteome</keyword>
<gene>
    <name evidence="1" type="ORF">GBAR_LOCUS7671</name>
</gene>
<organism evidence="1 2">
    <name type="scientific">Geodia barretti</name>
    <name type="common">Barrett's horny sponge</name>
    <dbReference type="NCBI Taxonomy" id="519541"/>
    <lineage>
        <taxon>Eukaryota</taxon>
        <taxon>Metazoa</taxon>
        <taxon>Porifera</taxon>
        <taxon>Demospongiae</taxon>
        <taxon>Heteroscleromorpha</taxon>
        <taxon>Tetractinellida</taxon>
        <taxon>Astrophorina</taxon>
        <taxon>Geodiidae</taxon>
        <taxon>Geodia</taxon>
    </lineage>
</organism>
<accession>A0AA35WFT8</accession>
<evidence type="ECO:0000313" key="1">
    <source>
        <dbReference type="EMBL" id="CAI8011952.1"/>
    </source>
</evidence>
<evidence type="ECO:0000313" key="2">
    <source>
        <dbReference type="Proteomes" id="UP001174909"/>
    </source>
</evidence>
<dbReference type="EMBL" id="CASHTH010001138">
    <property type="protein sequence ID" value="CAI8011952.1"/>
    <property type="molecule type" value="Genomic_DNA"/>
</dbReference>
<sequence length="450" mass="47334">MKLYPYVLTITPKYVNKDDIVVKVKAFEDLVLPTAMKYSVPAREADYMEGKSKLTIKVGKEAPVAKAEGFKLALPEKKVIPGSGYLVVAEEKAGSSVHVPPGAIDAAPKSHERTPAELIYNVIDDGDLPNLETFLANGGVIDVMSPHALVISEVMWGSDASIVDDHSKSQWIELYNAGAVYTTVAEDAATDAYEATYLVFYGPNETPPAMTAAVAATATTAAVPAALPAGVTDRIGTIDALGAYWSIAGKGQSGRTGAGEEAADLTAIIPTQPIISMYRMMDATGKVADGTLAASWMQSSPPNLNFDRNQSGNRVGSPGSSRLITAAAAAATAAAAKAKAEPLPLLLRKPPIPQSRCRRSWIEISNGSRTEQVNLSGWTLTVENATADADVSVGSKAVFTIPEGTKIDPSGQSDTPSTILVVTEQGRNNIDDGAKGAVRFSTSGLRSRRN</sequence>
<evidence type="ECO:0008006" key="3">
    <source>
        <dbReference type="Google" id="ProtNLM"/>
    </source>
</evidence>
<comment type="caution">
    <text evidence="1">The sequence shown here is derived from an EMBL/GenBank/DDBJ whole genome shotgun (WGS) entry which is preliminary data.</text>
</comment>
<dbReference type="AlphaFoldDB" id="A0AA35WFT8"/>